<proteinExistence type="predicted"/>
<gene>
    <name evidence="1" type="ORF">M427DRAFT_59212</name>
</gene>
<accession>A0A139A7K2</accession>
<feature type="non-terminal residue" evidence="1">
    <location>
        <position position="1"/>
    </location>
</feature>
<evidence type="ECO:0000313" key="1">
    <source>
        <dbReference type="EMBL" id="KXS12674.1"/>
    </source>
</evidence>
<dbReference type="OrthoDB" id="5289248at2759"/>
<name>A0A139A7K2_GONPJ</name>
<sequence>RRRQILLQAALTFAASIIPRERPTFPSTCMDLDVMTPADCRLRFRFDKTNMPRLQQALHIPVIVSTDNRLIVPGIEALCIVLRCLSFPTRLDDLGKEIGCEGSEISWIYQWGVAHICTLFSDLTLEALQEYTDAVWDASAPYVDCFGFVDGMFY</sequence>
<dbReference type="AlphaFoldDB" id="A0A139A7K2"/>
<dbReference type="EMBL" id="KQ965785">
    <property type="protein sequence ID" value="KXS12674.1"/>
    <property type="molecule type" value="Genomic_DNA"/>
</dbReference>
<reference evidence="1 2" key="1">
    <citation type="journal article" date="2015" name="Genome Biol. Evol.">
        <title>Phylogenomic analyses indicate that early fungi evolved digesting cell walls of algal ancestors of land plants.</title>
        <authorList>
            <person name="Chang Y."/>
            <person name="Wang S."/>
            <person name="Sekimoto S."/>
            <person name="Aerts A.L."/>
            <person name="Choi C."/>
            <person name="Clum A."/>
            <person name="LaButti K.M."/>
            <person name="Lindquist E.A."/>
            <person name="Yee Ngan C."/>
            <person name="Ohm R.A."/>
            <person name="Salamov A.A."/>
            <person name="Grigoriev I.V."/>
            <person name="Spatafora J.W."/>
            <person name="Berbee M.L."/>
        </authorList>
    </citation>
    <scope>NUCLEOTIDE SEQUENCE [LARGE SCALE GENOMIC DNA]</scope>
    <source>
        <strain evidence="1 2">JEL478</strain>
    </source>
</reference>
<organism evidence="1 2">
    <name type="scientific">Gonapodya prolifera (strain JEL478)</name>
    <name type="common">Monoblepharis prolifera</name>
    <dbReference type="NCBI Taxonomy" id="1344416"/>
    <lineage>
        <taxon>Eukaryota</taxon>
        <taxon>Fungi</taxon>
        <taxon>Fungi incertae sedis</taxon>
        <taxon>Chytridiomycota</taxon>
        <taxon>Chytridiomycota incertae sedis</taxon>
        <taxon>Monoblepharidomycetes</taxon>
        <taxon>Monoblepharidales</taxon>
        <taxon>Gonapodyaceae</taxon>
        <taxon>Gonapodya</taxon>
    </lineage>
</organism>
<dbReference type="PANTHER" id="PTHR34615:SF1">
    <property type="entry name" value="PX DOMAIN-CONTAINING PROTEIN"/>
    <property type="match status" value="1"/>
</dbReference>
<dbReference type="Proteomes" id="UP000070544">
    <property type="component" value="Unassembled WGS sequence"/>
</dbReference>
<protein>
    <submittedName>
        <fullName evidence="1">Uncharacterized protein</fullName>
    </submittedName>
</protein>
<keyword evidence="2" id="KW-1185">Reference proteome</keyword>
<evidence type="ECO:0000313" key="2">
    <source>
        <dbReference type="Proteomes" id="UP000070544"/>
    </source>
</evidence>
<dbReference type="PANTHER" id="PTHR34615">
    <property type="entry name" value="PX DOMAIN-CONTAINING PROTEIN"/>
    <property type="match status" value="1"/>
</dbReference>